<dbReference type="RefSeq" id="WP_182537654.1">
    <property type="nucleotide sequence ID" value="NZ_JACGXA010000001.1"/>
</dbReference>
<dbReference type="Proteomes" id="UP000580910">
    <property type="component" value="Unassembled WGS sequence"/>
</dbReference>
<feature type="transmembrane region" description="Helical" evidence="6">
    <location>
        <begin position="197"/>
        <end position="217"/>
    </location>
</feature>
<evidence type="ECO:0000256" key="4">
    <source>
        <dbReference type="ARBA" id="ARBA00022989"/>
    </source>
</evidence>
<dbReference type="GO" id="GO:0016020">
    <property type="term" value="C:membrane"/>
    <property type="evidence" value="ECO:0007669"/>
    <property type="project" value="UniProtKB-SubCell"/>
</dbReference>
<evidence type="ECO:0000256" key="3">
    <source>
        <dbReference type="ARBA" id="ARBA00022692"/>
    </source>
</evidence>
<feature type="transmembrane region" description="Helical" evidence="6">
    <location>
        <begin position="144"/>
        <end position="177"/>
    </location>
</feature>
<comment type="subcellular location">
    <subcellularLocation>
        <location evidence="1">Membrane</location>
        <topology evidence="1">Multi-pass membrane protein</topology>
    </subcellularLocation>
</comment>
<keyword evidence="4 6" id="KW-1133">Transmembrane helix</keyword>
<comment type="caution">
    <text evidence="7">The sequence shown here is derived from an EMBL/GenBank/DDBJ whole genome shotgun (WGS) entry which is preliminary data.</text>
</comment>
<keyword evidence="5 6" id="KW-0472">Membrane</keyword>
<feature type="transmembrane region" description="Helical" evidence="6">
    <location>
        <begin position="85"/>
        <end position="106"/>
    </location>
</feature>
<feature type="transmembrane region" description="Helical" evidence="6">
    <location>
        <begin position="112"/>
        <end position="132"/>
    </location>
</feature>
<evidence type="ECO:0000256" key="5">
    <source>
        <dbReference type="ARBA" id="ARBA00023136"/>
    </source>
</evidence>
<feature type="transmembrane region" description="Helical" evidence="6">
    <location>
        <begin position="6"/>
        <end position="24"/>
    </location>
</feature>
<dbReference type="EMBL" id="JACGXA010000001">
    <property type="protein sequence ID" value="MBA8802938.1"/>
    <property type="molecule type" value="Genomic_DNA"/>
</dbReference>
<evidence type="ECO:0000313" key="7">
    <source>
        <dbReference type="EMBL" id="MBA8802938.1"/>
    </source>
</evidence>
<proteinExistence type="inferred from homology"/>
<reference evidence="7 8" key="1">
    <citation type="submission" date="2020-07" db="EMBL/GenBank/DDBJ databases">
        <title>Sequencing the genomes of 1000 actinobacteria strains.</title>
        <authorList>
            <person name="Klenk H.-P."/>
        </authorList>
    </citation>
    <scope>NUCLEOTIDE SEQUENCE [LARGE SCALE GENOMIC DNA]</scope>
    <source>
        <strain evidence="7 8">DSM 21349</strain>
    </source>
</reference>
<keyword evidence="3 6" id="KW-0812">Transmembrane</keyword>
<evidence type="ECO:0000256" key="1">
    <source>
        <dbReference type="ARBA" id="ARBA00004141"/>
    </source>
</evidence>
<dbReference type="AlphaFoldDB" id="A0A7W3IYH9"/>
<evidence type="ECO:0000313" key="8">
    <source>
        <dbReference type="Proteomes" id="UP000580910"/>
    </source>
</evidence>
<organism evidence="7 8">
    <name type="scientific">Nocardioides ginsengisegetis</name>
    <dbReference type="NCBI Taxonomy" id="661491"/>
    <lineage>
        <taxon>Bacteria</taxon>
        <taxon>Bacillati</taxon>
        <taxon>Actinomycetota</taxon>
        <taxon>Actinomycetes</taxon>
        <taxon>Propionibacteriales</taxon>
        <taxon>Nocardioidaceae</taxon>
        <taxon>Nocardioides</taxon>
    </lineage>
</organism>
<accession>A0A7W3IYH9</accession>
<gene>
    <name evidence="7" type="ORF">FB382_001229</name>
</gene>
<dbReference type="Pfam" id="PF07947">
    <property type="entry name" value="YhhN"/>
    <property type="match status" value="1"/>
</dbReference>
<keyword evidence="8" id="KW-1185">Reference proteome</keyword>
<feature type="transmembrane region" description="Helical" evidence="6">
    <location>
        <begin position="61"/>
        <end position="78"/>
    </location>
</feature>
<sequence>MPAQLDAAQLIWILPAAFALTDWAAVARGDRRTEAWAKPATLASLIVTAVVLGAASDSAGVWLLVALAFGLLGDVALLSDSLPRFKAGVAAFLVGHLAFLVCFADLGLPRPTWSWAVFAVLAASVAVTRDVVPRCHHLGGASLSVPVAVYTAVIGAMLVCAWFTGEWLVALGATVFVSSDATLSVDRFVRPIPHAKLALMVTYHLGQALIVAGVLAAT</sequence>
<name>A0A7W3IYH9_9ACTN</name>
<dbReference type="InterPro" id="IPR012506">
    <property type="entry name" value="TMEM86B-like"/>
</dbReference>
<dbReference type="PANTHER" id="PTHR31885:SF6">
    <property type="entry name" value="GH04784P"/>
    <property type="match status" value="1"/>
</dbReference>
<evidence type="ECO:0000256" key="6">
    <source>
        <dbReference type="SAM" id="Phobius"/>
    </source>
</evidence>
<dbReference type="PANTHER" id="PTHR31885">
    <property type="entry name" value="GH04784P"/>
    <property type="match status" value="1"/>
</dbReference>
<dbReference type="GO" id="GO:0016787">
    <property type="term" value="F:hydrolase activity"/>
    <property type="evidence" value="ECO:0007669"/>
    <property type="project" value="TreeGrafter"/>
</dbReference>
<protein>
    <submittedName>
        <fullName evidence="7">Putative membrane protein YhhN</fullName>
    </submittedName>
</protein>
<evidence type="ECO:0000256" key="2">
    <source>
        <dbReference type="ARBA" id="ARBA00007375"/>
    </source>
</evidence>
<comment type="similarity">
    <text evidence="2">Belongs to the TMEM86 family.</text>
</comment>